<proteinExistence type="predicted"/>
<gene>
    <name evidence="1 3" type="ORF">CBG05651</name>
    <name evidence="1" type="ORF">CBG_05651</name>
</gene>
<keyword evidence="2" id="KW-1185">Reference proteome</keyword>
<evidence type="ECO:0000313" key="3">
    <source>
        <dbReference type="WormBase" id="CBG05651"/>
    </source>
</evidence>
<dbReference type="FunCoup" id="A8X0C8">
    <property type="interactions" value="779"/>
</dbReference>
<dbReference type="WormBase" id="CBG05651">
    <property type="protein sequence ID" value="CBP07156"/>
    <property type="gene ID" value="WBGene00028057"/>
</dbReference>
<dbReference type="KEGG" id="cbr:CBG_05651"/>
<dbReference type="HOGENOM" id="CLU_078061_0_0_1"/>
<accession>A8X0C8</accession>
<dbReference type="Proteomes" id="UP000008549">
    <property type="component" value="Unassembled WGS sequence"/>
</dbReference>
<dbReference type="RefSeq" id="XP_045093012.1">
    <property type="nucleotide sequence ID" value="XM_045238639.1"/>
</dbReference>
<name>A8X0C8_CAEBR</name>
<dbReference type="eggNOG" id="ENOG502THUC">
    <property type="taxonomic scope" value="Eukaryota"/>
</dbReference>
<dbReference type="OMA" id="LYVTCGM"/>
<evidence type="ECO:0000313" key="2">
    <source>
        <dbReference type="Proteomes" id="UP000008549"/>
    </source>
</evidence>
<dbReference type="EMBL" id="HE601419">
    <property type="protein sequence ID" value="CAP26088.2"/>
    <property type="molecule type" value="Genomic_DNA"/>
</dbReference>
<dbReference type="GeneID" id="8580598"/>
<sequence length="249" mass="29624">MEEEPFEVLNHFVYHPNHILVPLNARYYEIGKVINASFPVSWQPYLRDPEGLLLKYLMNWILKAEKEAFAMSETLDVYHDRVGELINHAVDDTHIVKTVLTPWASVDEDSPFYNITQLIANMFNVCKLHNDMQISEWILYVTCGMMNVPEPLPCREQLMHHNHMEHRRRSIFRLLKWTYPEPTDDGKEYVTHDILDFGAKVEEGIHSRSRTRQQYHERLQMVRDKLTEMRREEEEFHAAFEVKLSSNCH</sequence>
<reference evidence="1 2" key="2">
    <citation type="journal article" date="2011" name="PLoS Genet.">
        <title>Caenorhabditis briggsae recombinant inbred line genotypes reveal inter-strain incompatibility and the evolution of recombination.</title>
        <authorList>
            <person name="Ross J.A."/>
            <person name="Koboldt D.C."/>
            <person name="Staisch J.E."/>
            <person name="Chamberlin H.M."/>
            <person name="Gupta B.P."/>
            <person name="Miller R.D."/>
            <person name="Baird S.E."/>
            <person name="Haag E.S."/>
        </authorList>
    </citation>
    <scope>NUCLEOTIDE SEQUENCE [LARGE SCALE GENOMIC DNA]</scope>
    <source>
        <strain evidence="1 2">AF16</strain>
    </source>
</reference>
<protein>
    <submittedName>
        <fullName evidence="1">Protein CBG05651</fullName>
    </submittedName>
</protein>
<evidence type="ECO:0000313" key="1">
    <source>
        <dbReference type="EMBL" id="CAP26088.2"/>
    </source>
</evidence>
<reference evidence="1 2" key="1">
    <citation type="journal article" date="2003" name="PLoS Biol.">
        <title>The genome sequence of Caenorhabditis briggsae: a platform for comparative genomics.</title>
        <authorList>
            <person name="Stein L.D."/>
            <person name="Bao Z."/>
            <person name="Blasiar D."/>
            <person name="Blumenthal T."/>
            <person name="Brent M.R."/>
            <person name="Chen N."/>
            <person name="Chinwalla A."/>
            <person name="Clarke L."/>
            <person name="Clee C."/>
            <person name="Coghlan A."/>
            <person name="Coulson A."/>
            <person name="D'Eustachio P."/>
            <person name="Fitch D.H."/>
            <person name="Fulton L.A."/>
            <person name="Fulton R.E."/>
            <person name="Griffiths-Jones S."/>
            <person name="Harris T.W."/>
            <person name="Hillier L.W."/>
            <person name="Kamath R."/>
            <person name="Kuwabara P.E."/>
            <person name="Mardis E.R."/>
            <person name="Marra M.A."/>
            <person name="Miner T.L."/>
            <person name="Minx P."/>
            <person name="Mullikin J.C."/>
            <person name="Plumb R.W."/>
            <person name="Rogers J."/>
            <person name="Schein J.E."/>
            <person name="Sohrmann M."/>
            <person name="Spieth J."/>
            <person name="Stajich J.E."/>
            <person name="Wei C."/>
            <person name="Willey D."/>
            <person name="Wilson R.K."/>
            <person name="Durbin R."/>
            <person name="Waterston R.H."/>
        </authorList>
    </citation>
    <scope>NUCLEOTIDE SEQUENCE [LARGE SCALE GENOMIC DNA]</scope>
    <source>
        <strain evidence="1 2">AF16</strain>
    </source>
</reference>
<dbReference type="CTD" id="8580598"/>
<dbReference type="InParanoid" id="A8X0C8"/>
<dbReference type="AlphaFoldDB" id="A8X0C8"/>
<organism evidence="1 2">
    <name type="scientific">Caenorhabditis briggsae</name>
    <dbReference type="NCBI Taxonomy" id="6238"/>
    <lineage>
        <taxon>Eukaryota</taxon>
        <taxon>Metazoa</taxon>
        <taxon>Ecdysozoa</taxon>
        <taxon>Nematoda</taxon>
        <taxon>Chromadorea</taxon>
        <taxon>Rhabditida</taxon>
        <taxon>Rhabditina</taxon>
        <taxon>Rhabditomorpha</taxon>
        <taxon>Rhabditoidea</taxon>
        <taxon>Rhabditidae</taxon>
        <taxon>Peloderinae</taxon>
        <taxon>Caenorhabditis</taxon>
    </lineage>
</organism>